<dbReference type="SUPFAM" id="SSF53448">
    <property type="entry name" value="Nucleotide-diphospho-sugar transferases"/>
    <property type="match status" value="1"/>
</dbReference>
<comment type="caution">
    <text evidence="10">The sequence shown here is derived from an EMBL/GenBank/DDBJ whole genome shotgun (WGS) entry which is preliminary data.</text>
</comment>
<dbReference type="AlphaFoldDB" id="A0A2D0NE27"/>
<feature type="transmembrane region" description="Helical" evidence="9">
    <location>
        <begin position="406"/>
        <end position="424"/>
    </location>
</feature>
<dbReference type="GO" id="GO:0016757">
    <property type="term" value="F:glycosyltransferase activity"/>
    <property type="evidence" value="ECO:0007669"/>
    <property type="project" value="UniProtKB-KW"/>
</dbReference>
<keyword evidence="8" id="KW-0961">Cell wall biogenesis/degradation</keyword>
<dbReference type="GO" id="GO:0016301">
    <property type="term" value="F:kinase activity"/>
    <property type="evidence" value="ECO:0007669"/>
    <property type="project" value="UniProtKB-KW"/>
</dbReference>
<dbReference type="InterPro" id="IPR029044">
    <property type="entry name" value="Nucleotide-diphossugar_trans"/>
</dbReference>
<dbReference type="GO" id="GO:0071555">
    <property type="term" value="P:cell wall organization"/>
    <property type="evidence" value="ECO:0007669"/>
    <property type="project" value="UniProtKB-KW"/>
</dbReference>
<keyword evidence="5 9" id="KW-1133">Transmembrane helix</keyword>
<dbReference type="Gene3D" id="3.90.550.10">
    <property type="entry name" value="Spore Coat Polysaccharide Biosynthesis Protein SpsA, Chain A"/>
    <property type="match status" value="1"/>
</dbReference>
<proteinExistence type="predicted"/>
<evidence type="ECO:0000256" key="4">
    <source>
        <dbReference type="ARBA" id="ARBA00022692"/>
    </source>
</evidence>
<feature type="transmembrane region" description="Helical" evidence="9">
    <location>
        <begin position="6"/>
        <end position="31"/>
    </location>
</feature>
<evidence type="ECO:0000313" key="10">
    <source>
        <dbReference type="EMBL" id="PHN06023.1"/>
    </source>
</evidence>
<dbReference type="PANTHER" id="PTHR32044:SF80">
    <property type="entry name" value="XYLOGLUCAN GLYCOSYLTRANSFERASE 2-RELATED"/>
    <property type="match status" value="1"/>
</dbReference>
<organism evidence="10 11">
    <name type="scientific">Flavilitoribacter nigricans (strain ATCC 23147 / DSM 23189 / NBRC 102662 / NCIMB 1420 / SS-2)</name>
    <name type="common">Lewinella nigricans</name>
    <dbReference type="NCBI Taxonomy" id="1122177"/>
    <lineage>
        <taxon>Bacteria</taxon>
        <taxon>Pseudomonadati</taxon>
        <taxon>Bacteroidota</taxon>
        <taxon>Saprospiria</taxon>
        <taxon>Saprospirales</taxon>
        <taxon>Lewinellaceae</taxon>
        <taxon>Flavilitoribacter</taxon>
    </lineage>
</organism>
<evidence type="ECO:0000256" key="5">
    <source>
        <dbReference type="ARBA" id="ARBA00022989"/>
    </source>
</evidence>
<keyword evidence="2" id="KW-0328">Glycosyltransferase</keyword>
<name>A0A2D0NE27_FLAN2</name>
<keyword evidence="4 9" id="KW-0812">Transmembrane</keyword>
<gene>
    <name evidence="10" type="ORF">CRP01_13720</name>
</gene>
<keyword evidence="11" id="KW-1185">Reference proteome</keyword>
<evidence type="ECO:0000256" key="1">
    <source>
        <dbReference type="ARBA" id="ARBA00004653"/>
    </source>
</evidence>
<feature type="transmembrane region" description="Helical" evidence="9">
    <location>
        <begin position="498"/>
        <end position="516"/>
    </location>
</feature>
<accession>A0A2D0NE27</accession>
<evidence type="ECO:0000313" key="11">
    <source>
        <dbReference type="Proteomes" id="UP000223913"/>
    </source>
</evidence>
<evidence type="ECO:0000256" key="9">
    <source>
        <dbReference type="SAM" id="Phobius"/>
    </source>
</evidence>
<keyword evidence="10" id="KW-0418">Kinase</keyword>
<sequence length="522" mass="59828">MSVIAYLVFCIYTLALVYITVYCLMQFNLLYHYKRHKNREAVPLRPAPSPENELVLAGNAADDHYLAATDLSAAAPEEWPFVTVQLPIYNEMYVIERLIDNITSFDYPKDRFEIHILDDSTDETVEITRRKVEEYRAKGFNIEQIIRKDRQGFKAGALRDAMPYAKGDFMAIFDADFLPRPDFLKNTMPYFQDEEIGVVQTRWEHINEGYSLITKLQAIQLNVHFTVEQAGRMRGDYLLQFNGTAGVWRRQTIEDAGGWEADTLTEDLDLSIRAQLKGWKIRFLEQIGSPAELPAEMNSLKSQQFRWMKGGAETARKMLPTVWRSDLSLRQKIQATSHLLSSSVFLFVFITGVFSVPLLFLFGELMEVGVDSKYFAVFLIGLLSIIAVYYVANVEAIPQGESFAKSFFKFLFLFPLFLALSMGLSLHNSVAVIQGFLGKQSPFVRTPKFNIKNLRDSFSRNKYVIRKLSWTTVFEGLLALYFAGAVIGGIYLENTMFIFFHLMLALGYGTIFYFSLRHLSLK</sequence>
<dbReference type="EMBL" id="PDUD01000019">
    <property type="protein sequence ID" value="PHN06023.1"/>
    <property type="molecule type" value="Genomic_DNA"/>
</dbReference>
<comment type="subcellular location">
    <subcellularLocation>
        <location evidence="1">Golgi apparatus membrane</location>
        <topology evidence="1">Multi-pass membrane protein</topology>
    </subcellularLocation>
</comment>
<dbReference type="Pfam" id="PF13641">
    <property type="entry name" value="Glyco_tranf_2_3"/>
    <property type="match status" value="1"/>
</dbReference>
<dbReference type="PANTHER" id="PTHR32044">
    <property type="entry name" value="GLUCOMANNAN 4-BETA-MANNOSYLTRANSFERASE 9"/>
    <property type="match status" value="1"/>
</dbReference>
<dbReference type="Proteomes" id="UP000223913">
    <property type="component" value="Unassembled WGS sequence"/>
</dbReference>
<feature type="transmembrane region" description="Helical" evidence="9">
    <location>
        <begin position="468"/>
        <end position="492"/>
    </location>
</feature>
<evidence type="ECO:0000256" key="3">
    <source>
        <dbReference type="ARBA" id="ARBA00022679"/>
    </source>
</evidence>
<evidence type="ECO:0000256" key="7">
    <source>
        <dbReference type="ARBA" id="ARBA00023136"/>
    </source>
</evidence>
<evidence type="ECO:0000256" key="2">
    <source>
        <dbReference type="ARBA" id="ARBA00022676"/>
    </source>
</evidence>
<protein>
    <submittedName>
        <fullName evidence="10">Histidine kinase</fullName>
    </submittedName>
</protein>
<keyword evidence="3" id="KW-0808">Transferase</keyword>
<keyword evidence="7 9" id="KW-0472">Membrane</keyword>
<reference evidence="10 11" key="1">
    <citation type="submission" date="2017-10" db="EMBL/GenBank/DDBJ databases">
        <title>The draft genome sequence of Lewinella nigricans NBRC 102662.</title>
        <authorList>
            <person name="Wang K."/>
        </authorList>
    </citation>
    <scope>NUCLEOTIDE SEQUENCE [LARGE SCALE GENOMIC DNA]</scope>
    <source>
        <strain evidence="10 11">NBRC 102662</strain>
    </source>
</reference>
<evidence type="ECO:0000256" key="6">
    <source>
        <dbReference type="ARBA" id="ARBA00023034"/>
    </source>
</evidence>
<dbReference type="FunFam" id="3.90.550.10:FF:000057">
    <property type="entry name" value="Glycosyltransferase-like protein, family 2"/>
    <property type="match status" value="1"/>
</dbReference>
<feature type="transmembrane region" description="Helical" evidence="9">
    <location>
        <begin position="374"/>
        <end position="394"/>
    </location>
</feature>
<feature type="transmembrane region" description="Helical" evidence="9">
    <location>
        <begin position="339"/>
        <end position="362"/>
    </location>
</feature>
<dbReference type="CDD" id="cd06437">
    <property type="entry name" value="CESA_CaSu_A2"/>
    <property type="match status" value="1"/>
</dbReference>
<dbReference type="OrthoDB" id="9806824at2"/>
<keyword evidence="6" id="KW-0333">Golgi apparatus</keyword>
<evidence type="ECO:0000256" key="8">
    <source>
        <dbReference type="ARBA" id="ARBA00023316"/>
    </source>
</evidence>